<dbReference type="Pfam" id="PF04093">
    <property type="entry name" value="MreD"/>
    <property type="match status" value="1"/>
</dbReference>
<keyword evidence="4 8" id="KW-0812">Transmembrane</keyword>
<dbReference type="EMBL" id="JABZEC010000001">
    <property type="protein sequence ID" value="NVY95663.1"/>
    <property type="molecule type" value="Genomic_DNA"/>
</dbReference>
<evidence type="ECO:0000256" key="3">
    <source>
        <dbReference type="ARBA" id="ARBA00022475"/>
    </source>
</evidence>
<feature type="transmembrane region" description="Helical" evidence="8">
    <location>
        <begin position="145"/>
        <end position="167"/>
    </location>
</feature>
<protein>
    <submittedName>
        <fullName evidence="9">Rod shape-determining protein MreD</fullName>
    </submittedName>
</protein>
<dbReference type="AlphaFoldDB" id="A0A850QYC5"/>
<dbReference type="RefSeq" id="WP_176941835.1">
    <property type="nucleotide sequence ID" value="NZ_JABZEC010000001.1"/>
</dbReference>
<dbReference type="GO" id="GO:0008360">
    <property type="term" value="P:regulation of cell shape"/>
    <property type="evidence" value="ECO:0007669"/>
    <property type="project" value="UniProtKB-KW"/>
</dbReference>
<evidence type="ECO:0000256" key="2">
    <source>
        <dbReference type="ARBA" id="ARBA00007776"/>
    </source>
</evidence>
<evidence type="ECO:0000313" key="9">
    <source>
        <dbReference type="EMBL" id="NVY95663.1"/>
    </source>
</evidence>
<reference evidence="9 10" key="1">
    <citation type="submission" date="2020-06" db="EMBL/GenBank/DDBJ databases">
        <authorList>
            <person name="Kang J."/>
        </authorList>
    </citation>
    <scope>NUCLEOTIDE SEQUENCE [LARGE SCALE GENOMIC DNA]</scope>
    <source>
        <strain evidence="9 10">DCY120</strain>
    </source>
</reference>
<organism evidence="9 10">
    <name type="scientific">Bombilactobacillus apium</name>
    <dbReference type="NCBI Taxonomy" id="2675299"/>
    <lineage>
        <taxon>Bacteria</taxon>
        <taxon>Bacillati</taxon>
        <taxon>Bacillota</taxon>
        <taxon>Bacilli</taxon>
        <taxon>Lactobacillales</taxon>
        <taxon>Lactobacillaceae</taxon>
        <taxon>Bombilactobacillus</taxon>
    </lineage>
</organism>
<gene>
    <name evidence="9" type="primary">mreD</name>
    <name evidence="9" type="ORF">HU830_00370</name>
</gene>
<feature type="transmembrane region" description="Helical" evidence="8">
    <location>
        <begin position="115"/>
        <end position="139"/>
    </location>
</feature>
<feature type="transmembrane region" description="Helical" evidence="8">
    <location>
        <begin position="35"/>
        <end position="53"/>
    </location>
</feature>
<proteinExistence type="inferred from homology"/>
<keyword evidence="7 8" id="KW-0472">Membrane</keyword>
<dbReference type="Proteomes" id="UP000563523">
    <property type="component" value="Unassembled WGS sequence"/>
</dbReference>
<sequence>MADLRNRTTQYIVQFLILLLAFFLDGSLKNVISFFNLPTMQVSLQLLLLVFIVGSLHDAGEDNHWFYFALIIGILYDSYYSHIFGLYTVVFPLTVIVNKHLKKYLPHSLIFEWSVYFIFLTISMIYLYLVGSFLNLVLINVNQFIVYWLAPSLLFNSLFFGVLYFPLAKLSDKLTH</sequence>
<feature type="transmembrane region" description="Helical" evidence="8">
    <location>
        <begin position="12"/>
        <end position="28"/>
    </location>
</feature>
<evidence type="ECO:0000256" key="8">
    <source>
        <dbReference type="SAM" id="Phobius"/>
    </source>
</evidence>
<comment type="subcellular location">
    <subcellularLocation>
        <location evidence="1">Cell membrane</location>
        <topology evidence="1">Multi-pass membrane protein</topology>
    </subcellularLocation>
</comment>
<accession>A0A850QYC5</accession>
<keyword evidence="5" id="KW-0133">Cell shape</keyword>
<dbReference type="InterPro" id="IPR007227">
    <property type="entry name" value="Cell_shape_determining_MreD"/>
</dbReference>
<evidence type="ECO:0000256" key="5">
    <source>
        <dbReference type="ARBA" id="ARBA00022960"/>
    </source>
</evidence>
<comment type="similarity">
    <text evidence="2">Belongs to the MreD family.</text>
</comment>
<name>A0A850QYC5_9LACO</name>
<feature type="transmembrane region" description="Helical" evidence="8">
    <location>
        <begin position="65"/>
        <end position="94"/>
    </location>
</feature>
<evidence type="ECO:0000256" key="1">
    <source>
        <dbReference type="ARBA" id="ARBA00004651"/>
    </source>
</evidence>
<evidence type="ECO:0000256" key="4">
    <source>
        <dbReference type="ARBA" id="ARBA00022692"/>
    </source>
</evidence>
<dbReference type="GO" id="GO:0005886">
    <property type="term" value="C:plasma membrane"/>
    <property type="evidence" value="ECO:0007669"/>
    <property type="project" value="UniProtKB-SubCell"/>
</dbReference>
<keyword evidence="10" id="KW-1185">Reference proteome</keyword>
<keyword evidence="3" id="KW-1003">Cell membrane</keyword>
<dbReference type="NCBIfam" id="TIGR03426">
    <property type="entry name" value="shape_MreD"/>
    <property type="match status" value="1"/>
</dbReference>
<evidence type="ECO:0000313" key="10">
    <source>
        <dbReference type="Proteomes" id="UP000563523"/>
    </source>
</evidence>
<evidence type="ECO:0000256" key="6">
    <source>
        <dbReference type="ARBA" id="ARBA00022989"/>
    </source>
</evidence>
<comment type="caution">
    <text evidence="9">The sequence shown here is derived from an EMBL/GenBank/DDBJ whole genome shotgun (WGS) entry which is preliminary data.</text>
</comment>
<evidence type="ECO:0000256" key="7">
    <source>
        <dbReference type="ARBA" id="ARBA00023136"/>
    </source>
</evidence>
<keyword evidence="6 8" id="KW-1133">Transmembrane helix</keyword>